<organism evidence="9 10">
    <name type="scientific">Tomitella cavernea</name>
    <dbReference type="NCBI Taxonomy" id="1387982"/>
    <lineage>
        <taxon>Bacteria</taxon>
        <taxon>Bacillati</taxon>
        <taxon>Actinomycetota</taxon>
        <taxon>Actinomycetes</taxon>
        <taxon>Mycobacteriales</taxon>
        <taxon>Tomitella</taxon>
    </lineage>
</organism>
<feature type="modified residue" description="S-(dipyrrolylmethanemethyl)cysteine" evidence="6">
    <location>
        <position position="249"/>
    </location>
</feature>
<dbReference type="Pfam" id="PF03900">
    <property type="entry name" value="Porphobil_deamC"/>
    <property type="match status" value="1"/>
</dbReference>
<feature type="domain" description="Porphobilinogen deaminase C-terminal" evidence="8">
    <location>
        <begin position="234"/>
        <end position="311"/>
    </location>
</feature>
<evidence type="ECO:0000256" key="2">
    <source>
        <dbReference type="ARBA" id="ARBA00005638"/>
    </source>
</evidence>
<accession>A0ABP9CWF8</accession>
<dbReference type="InterPro" id="IPR022419">
    <property type="entry name" value="Porphobilin_deaminase_cofac_BS"/>
</dbReference>
<protein>
    <recommendedName>
        <fullName evidence="6">Porphobilinogen deaminase</fullName>
        <shortName evidence="6">PBG</shortName>
        <ecNumber evidence="6">2.5.1.61</ecNumber>
    </recommendedName>
    <alternativeName>
        <fullName evidence="6">Hydroxymethylbilane synthase</fullName>
        <shortName evidence="6">HMBS</shortName>
    </alternativeName>
    <alternativeName>
        <fullName evidence="6">Pre-uroporphyrinogen synthase</fullName>
    </alternativeName>
</protein>
<dbReference type="Pfam" id="PF01379">
    <property type="entry name" value="Porphobil_deam"/>
    <property type="match status" value="1"/>
</dbReference>
<dbReference type="PIRSF" id="PIRSF001438">
    <property type="entry name" value="4pyrrol_synth_OHMeBilane_synth"/>
    <property type="match status" value="1"/>
</dbReference>
<evidence type="ECO:0000256" key="1">
    <source>
        <dbReference type="ARBA" id="ARBA00002869"/>
    </source>
</evidence>
<evidence type="ECO:0000256" key="5">
    <source>
        <dbReference type="ARBA" id="ARBA00048169"/>
    </source>
</evidence>
<keyword evidence="4 6" id="KW-0627">Porphyrin biosynthesis</keyword>
<comment type="subunit">
    <text evidence="6">Monomer.</text>
</comment>
<evidence type="ECO:0000313" key="9">
    <source>
        <dbReference type="EMBL" id="GAA4819990.1"/>
    </source>
</evidence>
<dbReference type="EMBL" id="BAABKQ010000001">
    <property type="protein sequence ID" value="GAA4819990.1"/>
    <property type="molecule type" value="Genomic_DNA"/>
</dbReference>
<dbReference type="HAMAP" id="MF_00260">
    <property type="entry name" value="Porphobil_deam"/>
    <property type="match status" value="1"/>
</dbReference>
<reference evidence="10" key="1">
    <citation type="journal article" date="2019" name="Int. J. Syst. Evol. Microbiol.">
        <title>The Global Catalogue of Microorganisms (GCM) 10K type strain sequencing project: providing services to taxonomists for standard genome sequencing and annotation.</title>
        <authorList>
            <consortium name="The Broad Institute Genomics Platform"/>
            <consortium name="The Broad Institute Genome Sequencing Center for Infectious Disease"/>
            <person name="Wu L."/>
            <person name="Ma J."/>
        </authorList>
    </citation>
    <scope>NUCLEOTIDE SEQUENCE [LARGE SCALE GENOMIC DNA]</scope>
    <source>
        <strain evidence="10">JCM 18542</strain>
    </source>
</reference>
<sequence length="333" mass="33887">MTDHPAAAGAAGIPDPIRVGTRGSVLARTQAGTVRDALIAAGHPAELVIISTSGDKSMSPVEKIGVGVFTAELREAIRDDRVDIAVHSFKDLPTTAEQGLTIAAVPARADARDALVARDAMTLGELPPGARVGTSAPRRVAQLRALGLGLDVQPLRGNLERRLGRVDAGELDAVILARAGLDRTDRTGIITETIDPLQMLPAPAQGALAVECRSGDAALVELVRRLDDPDTRAAVVAERAVLARLEAGCTAPVGALAEVVDSTGPDGTPMLELSLRAAAAAEDGTVVLRASRVGPVADAESLGLGVADELLEMGAADLMADRPGGAPGAGVPG</sequence>
<evidence type="ECO:0000259" key="7">
    <source>
        <dbReference type="Pfam" id="PF01379"/>
    </source>
</evidence>
<keyword evidence="10" id="KW-1185">Reference proteome</keyword>
<dbReference type="InterPro" id="IPR022417">
    <property type="entry name" value="Porphobilin_deaminase_N"/>
</dbReference>
<dbReference type="EC" id="2.5.1.61" evidence="6"/>
<dbReference type="PRINTS" id="PR00151">
    <property type="entry name" value="PORPHBDMNASE"/>
</dbReference>
<comment type="caution">
    <text evidence="9">The sequence shown here is derived from an EMBL/GenBank/DDBJ whole genome shotgun (WGS) entry which is preliminary data.</text>
</comment>
<dbReference type="InterPro" id="IPR036803">
    <property type="entry name" value="Porphobilinogen_deaminase_C_sf"/>
</dbReference>
<dbReference type="PANTHER" id="PTHR11557:SF0">
    <property type="entry name" value="PORPHOBILINOGEN DEAMINASE"/>
    <property type="match status" value="1"/>
</dbReference>
<keyword evidence="3 6" id="KW-0808">Transferase</keyword>
<evidence type="ECO:0000256" key="3">
    <source>
        <dbReference type="ARBA" id="ARBA00022679"/>
    </source>
</evidence>
<evidence type="ECO:0000256" key="6">
    <source>
        <dbReference type="HAMAP-Rule" id="MF_00260"/>
    </source>
</evidence>
<gene>
    <name evidence="6 9" type="primary">hemC</name>
    <name evidence="9" type="ORF">GCM10023353_29650</name>
</gene>
<dbReference type="SUPFAM" id="SSF53850">
    <property type="entry name" value="Periplasmic binding protein-like II"/>
    <property type="match status" value="1"/>
</dbReference>
<name>A0ABP9CWF8_9ACTN</name>
<comment type="catalytic activity">
    <reaction evidence="5 6">
        <text>4 porphobilinogen + H2O = hydroxymethylbilane + 4 NH4(+)</text>
        <dbReference type="Rhea" id="RHEA:13185"/>
        <dbReference type="ChEBI" id="CHEBI:15377"/>
        <dbReference type="ChEBI" id="CHEBI:28938"/>
        <dbReference type="ChEBI" id="CHEBI:57845"/>
        <dbReference type="ChEBI" id="CHEBI:58126"/>
        <dbReference type="EC" id="2.5.1.61"/>
    </reaction>
</comment>
<feature type="domain" description="Porphobilinogen deaminase N-terminal" evidence="7">
    <location>
        <begin position="17"/>
        <end position="219"/>
    </location>
</feature>
<comment type="similarity">
    <text evidence="2 6">Belongs to the HMBS family.</text>
</comment>
<comment type="function">
    <text evidence="1 6">Tetrapolymerization of the monopyrrole PBG into the hydroxymethylbilane pre-uroporphyrinogen in several discrete steps.</text>
</comment>
<dbReference type="InterPro" id="IPR000860">
    <property type="entry name" value="HemC"/>
</dbReference>
<dbReference type="Gene3D" id="3.40.190.10">
    <property type="entry name" value="Periplasmic binding protein-like II"/>
    <property type="match status" value="2"/>
</dbReference>
<dbReference type="PROSITE" id="PS00533">
    <property type="entry name" value="PORPHOBILINOGEN_DEAM"/>
    <property type="match status" value="1"/>
</dbReference>
<dbReference type="Proteomes" id="UP001500839">
    <property type="component" value="Unassembled WGS sequence"/>
</dbReference>
<dbReference type="RefSeq" id="WP_307810817.1">
    <property type="nucleotide sequence ID" value="NZ_BAABKQ010000001.1"/>
</dbReference>
<comment type="miscellaneous">
    <text evidence="6">The porphobilinogen subunits are added to the dipyrromethane group.</text>
</comment>
<comment type="cofactor">
    <cofactor evidence="6">
        <name>dipyrromethane</name>
        <dbReference type="ChEBI" id="CHEBI:60342"/>
    </cofactor>
    <text evidence="6">Binds 1 dipyrromethane group covalently.</text>
</comment>
<dbReference type="PANTHER" id="PTHR11557">
    <property type="entry name" value="PORPHOBILINOGEN DEAMINASE"/>
    <property type="match status" value="1"/>
</dbReference>
<evidence type="ECO:0000256" key="4">
    <source>
        <dbReference type="ARBA" id="ARBA00023244"/>
    </source>
</evidence>
<evidence type="ECO:0000259" key="8">
    <source>
        <dbReference type="Pfam" id="PF03900"/>
    </source>
</evidence>
<proteinExistence type="inferred from homology"/>
<evidence type="ECO:0000313" key="10">
    <source>
        <dbReference type="Proteomes" id="UP001500839"/>
    </source>
</evidence>
<dbReference type="Gene3D" id="3.30.160.40">
    <property type="entry name" value="Porphobilinogen deaminase, C-terminal domain"/>
    <property type="match status" value="1"/>
</dbReference>
<dbReference type="NCBIfam" id="TIGR00212">
    <property type="entry name" value="hemC"/>
    <property type="match status" value="1"/>
</dbReference>
<dbReference type="SUPFAM" id="SSF54782">
    <property type="entry name" value="Porphobilinogen deaminase (hydroxymethylbilane synthase), C-terminal domain"/>
    <property type="match status" value="1"/>
</dbReference>
<dbReference type="InterPro" id="IPR022418">
    <property type="entry name" value="Porphobilinogen_deaminase_C"/>
</dbReference>